<dbReference type="CDD" id="cd00130">
    <property type="entry name" value="PAS"/>
    <property type="match status" value="6"/>
</dbReference>
<dbReference type="InterPro" id="IPR013655">
    <property type="entry name" value="PAS_fold_3"/>
</dbReference>
<dbReference type="Gene3D" id="3.30.565.10">
    <property type="entry name" value="Histidine kinase-like ATPase, C-terminal domain"/>
    <property type="match status" value="1"/>
</dbReference>
<evidence type="ECO:0000256" key="5">
    <source>
        <dbReference type="ARBA" id="ARBA00022777"/>
    </source>
</evidence>
<dbReference type="InterPro" id="IPR000700">
    <property type="entry name" value="PAS-assoc_C"/>
</dbReference>
<evidence type="ECO:0000259" key="6">
    <source>
        <dbReference type="PROSITE" id="PS50109"/>
    </source>
</evidence>
<feature type="domain" description="PAC" evidence="8">
    <location>
        <begin position="731"/>
        <end position="784"/>
    </location>
</feature>
<dbReference type="Pfam" id="PF02518">
    <property type="entry name" value="HATPase_c"/>
    <property type="match status" value="1"/>
</dbReference>
<dbReference type="PANTHER" id="PTHR43304">
    <property type="entry name" value="PHYTOCHROME-LIKE PROTEIN CPH1"/>
    <property type="match status" value="1"/>
</dbReference>
<dbReference type="InterPro" id="IPR036890">
    <property type="entry name" value="HATPase_C_sf"/>
</dbReference>
<comment type="catalytic activity">
    <reaction evidence="1">
        <text>ATP + protein L-histidine = ADP + protein N-phospho-L-histidine.</text>
        <dbReference type="EC" id="2.7.13.3"/>
    </reaction>
</comment>
<dbReference type="PANTHER" id="PTHR43304:SF1">
    <property type="entry name" value="PAC DOMAIN-CONTAINING PROTEIN"/>
    <property type="match status" value="1"/>
</dbReference>
<dbReference type="InterPro" id="IPR035965">
    <property type="entry name" value="PAS-like_dom_sf"/>
</dbReference>
<name>A0A5C8K6K0_9BACT</name>
<dbReference type="SMART" id="SM00387">
    <property type="entry name" value="HATPase_c"/>
    <property type="match status" value="1"/>
</dbReference>
<dbReference type="InterPro" id="IPR005467">
    <property type="entry name" value="His_kinase_dom"/>
</dbReference>
<dbReference type="Gene3D" id="3.30.450.20">
    <property type="entry name" value="PAS domain"/>
    <property type="match status" value="6"/>
</dbReference>
<dbReference type="InterPro" id="IPR004358">
    <property type="entry name" value="Sig_transdc_His_kin-like_C"/>
</dbReference>
<dbReference type="InterPro" id="IPR000014">
    <property type="entry name" value="PAS"/>
</dbReference>
<feature type="domain" description="PAC" evidence="8">
    <location>
        <begin position="604"/>
        <end position="657"/>
    </location>
</feature>
<evidence type="ECO:0000313" key="9">
    <source>
        <dbReference type="EMBL" id="TXK47452.1"/>
    </source>
</evidence>
<evidence type="ECO:0000256" key="4">
    <source>
        <dbReference type="ARBA" id="ARBA00022679"/>
    </source>
</evidence>
<feature type="domain" description="PAS" evidence="7">
    <location>
        <begin position="658"/>
        <end position="728"/>
    </location>
</feature>
<dbReference type="InterPro" id="IPR052162">
    <property type="entry name" value="Sensor_kinase/Photoreceptor"/>
</dbReference>
<evidence type="ECO:0000256" key="1">
    <source>
        <dbReference type="ARBA" id="ARBA00000085"/>
    </source>
</evidence>
<dbReference type="InterPro" id="IPR013656">
    <property type="entry name" value="PAS_4"/>
</dbReference>
<dbReference type="InterPro" id="IPR036097">
    <property type="entry name" value="HisK_dim/P_sf"/>
</dbReference>
<dbReference type="GO" id="GO:0000155">
    <property type="term" value="F:phosphorelay sensor kinase activity"/>
    <property type="evidence" value="ECO:0007669"/>
    <property type="project" value="InterPro"/>
</dbReference>
<proteinExistence type="predicted"/>
<feature type="domain" description="PAC" evidence="8">
    <location>
        <begin position="222"/>
        <end position="274"/>
    </location>
</feature>
<feature type="domain" description="PAC" evidence="8">
    <location>
        <begin position="351"/>
        <end position="403"/>
    </location>
</feature>
<dbReference type="InterPro" id="IPR003594">
    <property type="entry name" value="HATPase_dom"/>
</dbReference>
<feature type="domain" description="PAC" evidence="8">
    <location>
        <begin position="477"/>
        <end position="530"/>
    </location>
</feature>
<dbReference type="AlphaFoldDB" id="A0A5C8K6K0"/>
<evidence type="ECO:0000256" key="2">
    <source>
        <dbReference type="ARBA" id="ARBA00012438"/>
    </source>
</evidence>
<feature type="domain" description="Histidine kinase" evidence="6">
    <location>
        <begin position="802"/>
        <end position="1017"/>
    </location>
</feature>
<dbReference type="NCBIfam" id="TIGR00229">
    <property type="entry name" value="sensory_box"/>
    <property type="match status" value="5"/>
</dbReference>
<dbReference type="Pfam" id="PF08447">
    <property type="entry name" value="PAS_3"/>
    <property type="match status" value="5"/>
</dbReference>
<protein>
    <recommendedName>
        <fullName evidence="2">histidine kinase</fullName>
        <ecNumber evidence="2">2.7.13.3</ecNumber>
    </recommendedName>
</protein>
<dbReference type="PROSITE" id="PS50113">
    <property type="entry name" value="PAC"/>
    <property type="match status" value="5"/>
</dbReference>
<reference evidence="9 10" key="1">
    <citation type="submission" date="2019-08" db="EMBL/GenBank/DDBJ databases">
        <authorList>
            <person name="Shi S."/>
        </authorList>
    </citation>
    <scope>NUCLEOTIDE SEQUENCE [LARGE SCALE GENOMIC DNA]</scope>
    <source>
        <strain evidence="9 10">GY10130</strain>
    </source>
</reference>
<dbReference type="RefSeq" id="WP_147921536.1">
    <property type="nucleotide sequence ID" value="NZ_VRTY01000029.1"/>
</dbReference>
<dbReference type="SUPFAM" id="SSF55785">
    <property type="entry name" value="PYP-like sensor domain (PAS domain)"/>
    <property type="match status" value="6"/>
</dbReference>
<dbReference type="PRINTS" id="PR00344">
    <property type="entry name" value="BCTRLSENSOR"/>
</dbReference>
<evidence type="ECO:0000259" key="7">
    <source>
        <dbReference type="PROSITE" id="PS50112"/>
    </source>
</evidence>
<dbReference type="SMART" id="SM00091">
    <property type="entry name" value="PAS"/>
    <property type="match status" value="6"/>
</dbReference>
<comment type="caution">
    <text evidence="9">The sequence shown here is derived from an EMBL/GenBank/DDBJ whole genome shotgun (WGS) entry which is preliminary data.</text>
</comment>
<dbReference type="SUPFAM" id="SSF47384">
    <property type="entry name" value="Homodimeric domain of signal transducing histidine kinase"/>
    <property type="match status" value="1"/>
</dbReference>
<organism evidence="9 10">
    <name type="scientific">Pontibacter qinzhouensis</name>
    <dbReference type="NCBI Taxonomy" id="2603253"/>
    <lineage>
        <taxon>Bacteria</taxon>
        <taxon>Pseudomonadati</taxon>
        <taxon>Bacteroidota</taxon>
        <taxon>Cytophagia</taxon>
        <taxon>Cytophagales</taxon>
        <taxon>Hymenobacteraceae</taxon>
        <taxon>Pontibacter</taxon>
    </lineage>
</organism>
<feature type="domain" description="PAS" evidence="7">
    <location>
        <begin position="275"/>
        <end position="347"/>
    </location>
</feature>
<dbReference type="CDD" id="cd00075">
    <property type="entry name" value="HATPase"/>
    <property type="match status" value="1"/>
</dbReference>
<evidence type="ECO:0000259" key="8">
    <source>
        <dbReference type="PROSITE" id="PS50113"/>
    </source>
</evidence>
<gene>
    <name evidence="9" type="ORF">FVR03_09660</name>
</gene>
<dbReference type="Gene3D" id="1.10.287.130">
    <property type="match status" value="1"/>
</dbReference>
<dbReference type="Pfam" id="PF08448">
    <property type="entry name" value="PAS_4"/>
    <property type="match status" value="1"/>
</dbReference>
<dbReference type="OrthoDB" id="9766459at2"/>
<dbReference type="FunFam" id="3.30.450.20:FF:000099">
    <property type="entry name" value="Sensory box sensor histidine kinase"/>
    <property type="match status" value="3"/>
</dbReference>
<sequence length="1020" mass="119288">MKNKPELYTSLNFEHLFRSMPTRSVVLDADLTILATTDSFLEATKRTQNELVGNSFFTVFKEESKANNTSDIQQLFLEACQHAMQEQQECTLPVLSFYLLATGNRKQFWQITIKPLLSSTQEVPLLIVEFRDVTEDVTKEHEAQASHLHLLQMAKTVGATVWEADMDNNRLTFSESYKDIFGYPDSRLTYDLEAWKELVHPDDVAYIQSSIHNALQTRSRFWKGEYRYRKADGSYTAVYDHSYIMYNYAGQLTRMVGSMIDLNRQKDHDTRLKESNERFELIARATNDVIWDWNLLDSSIWWNDGFKNLFGYREEEIEPTAISWTSRIHPDDVDRVQTSIHDVIDSGNTYWHDEYRFRCASGQYLIIRDNGYVMHDETGSPVRMIGAMLDITERRRIEQKLQESVAHSRIVMESLPLMTWTTTPEGLVDYYNQRWFDYTGSNLEEMRDWGWEKFIHPADAKTTKDLWLHCVATGSTFTIQSRWKSGKDGSYRWFLARAIPLRDLSGTITKWVGSHTDIEDSKQTLLALEETSRKLRFLSESIPQIVWSANPDGTIDYFNKGWYQYTHIPLENSKNFGWTHALHPDDKQLTISTWLECVHTGEPFNRHLRLRNVATEDYRWFLARAQPMRDEQGRITKWFGTATDIHDQIQLQEELERSEKQFRFLAESIPQIIWTTDPTGFHDYFNQRWTEYTGLSLEDSIGFTWNSVLHPDDRPRAWERWQHSLRTGEFYEIEYRFQNTNDGTYRWFLAQAMPMHDEHGNIVKWFGTCTDIEDHKKAEEELLEKNLELKRINYDLDSFVYTASHDLKLPIINMASIFEELTGNIEFSDPDAQKMIGMFNKSLRQIHNTIHELSEVVKVQKNNERDLELVDLVALTNDVLESIQETMQNTGTRLTTDFSEAPAIAFSRANLKSIIYNLISNAIKYRDHNRAAEISLKTSVRGDFIELIVQDNGLGIDMNKHQNKLFQMFKRFHNHVNGSGLGLYIVNRLITNSGGYINIESTLNEGTTFYLYFNQKKDLV</sequence>
<dbReference type="EC" id="2.7.13.3" evidence="2"/>
<dbReference type="PROSITE" id="PS50109">
    <property type="entry name" value="HIS_KIN"/>
    <property type="match status" value="1"/>
</dbReference>
<dbReference type="EMBL" id="VRTY01000029">
    <property type="protein sequence ID" value="TXK47452.1"/>
    <property type="molecule type" value="Genomic_DNA"/>
</dbReference>
<dbReference type="InterPro" id="IPR001610">
    <property type="entry name" value="PAC"/>
</dbReference>
<keyword evidence="10" id="KW-1185">Reference proteome</keyword>
<dbReference type="SUPFAM" id="SSF55874">
    <property type="entry name" value="ATPase domain of HSP90 chaperone/DNA topoisomerase II/histidine kinase"/>
    <property type="match status" value="1"/>
</dbReference>
<keyword evidence="5" id="KW-0418">Kinase</keyword>
<dbReference type="SMART" id="SM00086">
    <property type="entry name" value="PAC"/>
    <property type="match status" value="5"/>
</dbReference>
<keyword evidence="4" id="KW-0808">Transferase</keyword>
<accession>A0A5C8K6K0</accession>
<keyword evidence="3" id="KW-0597">Phosphoprotein</keyword>
<dbReference type="PROSITE" id="PS50112">
    <property type="entry name" value="PAS"/>
    <property type="match status" value="3"/>
</dbReference>
<evidence type="ECO:0000256" key="3">
    <source>
        <dbReference type="ARBA" id="ARBA00022553"/>
    </source>
</evidence>
<evidence type="ECO:0000313" key="10">
    <source>
        <dbReference type="Proteomes" id="UP000321926"/>
    </source>
</evidence>
<dbReference type="Proteomes" id="UP000321926">
    <property type="component" value="Unassembled WGS sequence"/>
</dbReference>
<feature type="domain" description="PAS" evidence="7">
    <location>
        <begin position="146"/>
        <end position="218"/>
    </location>
</feature>